<evidence type="ECO:0000256" key="2">
    <source>
        <dbReference type="ARBA" id="ARBA00023002"/>
    </source>
</evidence>
<dbReference type="AlphaFoldDB" id="A0A914MX40"/>
<accession>A0A914MX40</accession>
<dbReference type="PANTHER" id="PTHR11091">
    <property type="entry name" value="OXIDOREDUCTASE-RELATED"/>
    <property type="match status" value="1"/>
</dbReference>
<comment type="similarity">
    <text evidence="1">Belongs to the LDH2/MDH2 oxidoreductase family.</text>
</comment>
<keyword evidence="2" id="KW-0560">Oxidoreductase</keyword>
<dbReference type="InterPro" id="IPR036111">
    <property type="entry name" value="Mal/L-sulfo/L-lacto_DH-like_sf"/>
</dbReference>
<dbReference type="PANTHER" id="PTHR11091:SF0">
    <property type="entry name" value="MALATE DEHYDROGENASE"/>
    <property type="match status" value="1"/>
</dbReference>
<dbReference type="GO" id="GO:0016491">
    <property type="term" value="F:oxidoreductase activity"/>
    <property type="evidence" value="ECO:0007669"/>
    <property type="project" value="UniProtKB-KW"/>
</dbReference>
<name>A0A914MX40_MELIC</name>
<reference evidence="4" key="1">
    <citation type="submission" date="2022-11" db="UniProtKB">
        <authorList>
            <consortium name="WormBaseParasite"/>
        </authorList>
    </citation>
    <scope>IDENTIFICATION</scope>
</reference>
<keyword evidence="3" id="KW-1185">Reference proteome</keyword>
<dbReference type="WBParaSite" id="Minc3s02638g30980">
    <property type="protein sequence ID" value="Minc3s02638g30980"/>
    <property type="gene ID" value="Minc3s02638g30980"/>
</dbReference>
<evidence type="ECO:0000313" key="3">
    <source>
        <dbReference type="Proteomes" id="UP000887563"/>
    </source>
</evidence>
<dbReference type="Proteomes" id="UP000887563">
    <property type="component" value="Unplaced"/>
</dbReference>
<sequence length="235" mass="26468">MAQEKHKISKNKWKIVCRSYKKLKKDTRDKNTKVAARQPFPVQDVDEQENNEKQSAINWARHWSSNLKDYLLSSDVVVANANEVYSFVIRFLASLGVKIDRNKFSQQLPPFNIANLLKFSDTDGHVEYGLESLEALATKISMNEISIDGQPIVVEEVGGIAIIDGSNLLGVTVGNYCASKAMHLASRYGIGFVVLRNTNSVGPGQFYAKQMVEVGMKGFSRIPENVFEYFCYKFK</sequence>
<dbReference type="InterPro" id="IPR003767">
    <property type="entry name" value="Malate/L-lactate_DH-like"/>
</dbReference>
<dbReference type="Gene3D" id="1.10.1530.10">
    <property type="match status" value="1"/>
</dbReference>
<evidence type="ECO:0000256" key="1">
    <source>
        <dbReference type="ARBA" id="ARBA00006056"/>
    </source>
</evidence>
<dbReference type="SUPFAM" id="SSF89733">
    <property type="entry name" value="L-sulfolactate dehydrogenase-like"/>
    <property type="match status" value="1"/>
</dbReference>
<organism evidence="3 4">
    <name type="scientific">Meloidogyne incognita</name>
    <name type="common">Southern root-knot nematode worm</name>
    <name type="synonym">Oxyuris incognita</name>
    <dbReference type="NCBI Taxonomy" id="6306"/>
    <lineage>
        <taxon>Eukaryota</taxon>
        <taxon>Metazoa</taxon>
        <taxon>Ecdysozoa</taxon>
        <taxon>Nematoda</taxon>
        <taxon>Chromadorea</taxon>
        <taxon>Rhabditida</taxon>
        <taxon>Tylenchina</taxon>
        <taxon>Tylenchomorpha</taxon>
        <taxon>Tylenchoidea</taxon>
        <taxon>Meloidogynidae</taxon>
        <taxon>Meloidogyninae</taxon>
        <taxon>Meloidogyne</taxon>
        <taxon>Meloidogyne incognita group</taxon>
    </lineage>
</organism>
<dbReference type="Pfam" id="PF02615">
    <property type="entry name" value="Ldh_2"/>
    <property type="match status" value="1"/>
</dbReference>
<protein>
    <submittedName>
        <fullName evidence="4">Uncharacterized protein</fullName>
    </submittedName>
</protein>
<evidence type="ECO:0000313" key="4">
    <source>
        <dbReference type="WBParaSite" id="Minc3s02638g30980"/>
    </source>
</evidence>
<dbReference type="Gene3D" id="3.30.1370.60">
    <property type="entry name" value="Hypothetical oxidoreductase yiak, domain 2"/>
    <property type="match status" value="1"/>
</dbReference>
<dbReference type="InterPro" id="IPR043143">
    <property type="entry name" value="Mal/L-sulf/L-lact_DH-like_NADP"/>
</dbReference>
<proteinExistence type="inferred from homology"/>
<dbReference type="InterPro" id="IPR043144">
    <property type="entry name" value="Mal/L-sulf/L-lact_DH-like_ah"/>
</dbReference>